<gene>
    <name evidence="1" type="ORF">TL16_g07338</name>
</gene>
<comment type="caution">
    <text evidence="1">The sequence shown here is derived from an EMBL/GenBank/DDBJ whole genome shotgun (WGS) entry which is preliminary data.</text>
</comment>
<evidence type="ECO:0000313" key="1">
    <source>
        <dbReference type="EMBL" id="GMH77227.1"/>
    </source>
</evidence>
<name>A0A9W7AXC4_9STRA</name>
<reference evidence="2" key="1">
    <citation type="journal article" date="2023" name="Commun. Biol.">
        <title>Genome analysis of Parmales, the sister group of diatoms, reveals the evolutionary specialization of diatoms from phago-mixotrophs to photoautotrophs.</title>
        <authorList>
            <person name="Ban H."/>
            <person name="Sato S."/>
            <person name="Yoshikawa S."/>
            <person name="Yamada K."/>
            <person name="Nakamura Y."/>
            <person name="Ichinomiya M."/>
            <person name="Sato N."/>
            <person name="Blanc-Mathieu R."/>
            <person name="Endo H."/>
            <person name="Kuwata A."/>
            <person name="Ogata H."/>
        </authorList>
    </citation>
    <scope>NUCLEOTIDE SEQUENCE [LARGE SCALE GENOMIC DNA]</scope>
</reference>
<proteinExistence type="predicted"/>
<dbReference type="Proteomes" id="UP001162640">
    <property type="component" value="Unassembled WGS sequence"/>
</dbReference>
<evidence type="ECO:0000313" key="2">
    <source>
        <dbReference type="Proteomes" id="UP001162640"/>
    </source>
</evidence>
<protein>
    <submittedName>
        <fullName evidence="1">Uncharacterized protein</fullName>
    </submittedName>
</protein>
<dbReference type="AlphaFoldDB" id="A0A9W7AXC4"/>
<organism evidence="1 2">
    <name type="scientific">Triparma laevis f. inornata</name>
    <dbReference type="NCBI Taxonomy" id="1714386"/>
    <lineage>
        <taxon>Eukaryota</taxon>
        <taxon>Sar</taxon>
        <taxon>Stramenopiles</taxon>
        <taxon>Ochrophyta</taxon>
        <taxon>Bolidophyceae</taxon>
        <taxon>Parmales</taxon>
        <taxon>Triparmaceae</taxon>
        <taxon>Triparma</taxon>
    </lineage>
</organism>
<sequence>MSAYEVNDYCGITSNASPLMVLMSDVKTNLSVMYGISPIDDNDILVIFLPTAFGKDECVWDGIALVKGEAQQWSSSSSSYNPVWVRKYTDAPVGENVVVSRD</sequence>
<accession>A0A9W7AXC4</accession>
<dbReference type="EMBL" id="BLQM01000231">
    <property type="protein sequence ID" value="GMH77227.1"/>
    <property type="molecule type" value="Genomic_DNA"/>
</dbReference>